<dbReference type="InterPro" id="IPR000415">
    <property type="entry name" value="Nitroreductase-like"/>
</dbReference>
<dbReference type="Gene3D" id="3.40.109.10">
    <property type="entry name" value="NADH Oxidase"/>
    <property type="match status" value="1"/>
</dbReference>
<name>A0AAJ2BF06_9PSED</name>
<sequence>MKPRLPQPAVLHRETYGTAAEAAAIEAYDQNLGAFYRSEGLTAANWSEQVLTRLGRVAALHGREHLVDKLKKRGFGLR</sequence>
<keyword evidence="1" id="KW-0285">Flavoprotein</keyword>
<evidence type="ECO:0000256" key="3">
    <source>
        <dbReference type="ARBA" id="ARBA00023002"/>
    </source>
</evidence>
<protein>
    <submittedName>
        <fullName evidence="4">Uncharacterized protein YidB (DUF937 family)</fullName>
    </submittedName>
</protein>
<evidence type="ECO:0000256" key="2">
    <source>
        <dbReference type="ARBA" id="ARBA00022643"/>
    </source>
</evidence>
<evidence type="ECO:0000313" key="5">
    <source>
        <dbReference type="Proteomes" id="UP001268036"/>
    </source>
</evidence>
<proteinExistence type="predicted"/>
<dbReference type="AlphaFoldDB" id="A0AAJ2BF06"/>
<accession>A0AAJ2BF06</accession>
<reference evidence="4" key="1">
    <citation type="submission" date="2023-08" db="EMBL/GenBank/DDBJ databases">
        <title>Functional and genomic diversity of the sorghum phyllosphere microbiome.</title>
        <authorList>
            <person name="Shade A."/>
        </authorList>
    </citation>
    <scope>NUCLEOTIDE SEQUENCE</scope>
    <source>
        <strain evidence="4">SORGH_AS_0201</strain>
    </source>
</reference>
<gene>
    <name evidence="4" type="ORF">QE440_000620</name>
</gene>
<dbReference type="GO" id="GO:0016491">
    <property type="term" value="F:oxidoreductase activity"/>
    <property type="evidence" value="ECO:0007669"/>
    <property type="project" value="UniProtKB-KW"/>
</dbReference>
<dbReference type="EMBL" id="JAVJAF010000001">
    <property type="protein sequence ID" value="MDR6232879.1"/>
    <property type="molecule type" value="Genomic_DNA"/>
</dbReference>
<dbReference type="InterPro" id="IPR016446">
    <property type="entry name" value="Flavin_OxRdtase_Frp"/>
</dbReference>
<dbReference type="PANTHER" id="PTHR43425:SF2">
    <property type="entry name" value="OXYGEN-INSENSITIVE NADPH NITROREDUCTASE"/>
    <property type="match status" value="1"/>
</dbReference>
<comment type="caution">
    <text evidence="4">The sequence shown here is derived from an EMBL/GenBank/DDBJ whole genome shotgun (WGS) entry which is preliminary data.</text>
</comment>
<dbReference type="SUPFAM" id="SSF55469">
    <property type="entry name" value="FMN-dependent nitroreductase-like"/>
    <property type="match status" value="1"/>
</dbReference>
<keyword evidence="3" id="KW-0560">Oxidoreductase</keyword>
<evidence type="ECO:0000256" key="1">
    <source>
        <dbReference type="ARBA" id="ARBA00022630"/>
    </source>
</evidence>
<dbReference type="Proteomes" id="UP001268036">
    <property type="component" value="Unassembled WGS sequence"/>
</dbReference>
<dbReference type="RefSeq" id="WP_309755048.1">
    <property type="nucleotide sequence ID" value="NZ_JAVJAF010000001.1"/>
</dbReference>
<dbReference type="PANTHER" id="PTHR43425">
    <property type="entry name" value="OXYGEN-INSENSITIVE NADPH NITROREDUCTASE"/>
    <property type="match status" value="1"/>
</dbReference>
<keyword evidence="2" id="KW-0288">FMN</keyword>
<evidence type="ECO:0000313" key="4">
    <source>
        <dbReference type="EMBL" id="MDR6232879.1"/>
    </source>
</evidence>
<organism evidence="4 5">
    <name type="scientific">Pseudomonas oryzihabitans</name>
    <dbReference type="NCBI Taxonomy" id="47885"/>
    <lineage>
        <taxon>Bacteria</taxon>
        <taxon>Pseudomonadati</taxon>
        <taxon>Pseudomonadota</taxon>
        <taxon>Gammaproteobacteria</taxon>
        <taxon>Pseudomonadales</taxon>
        <taxon>Pseudomonadaceae</taxon>
        <taxon>Pseudomonas</taxon>
    </lineage>
</organism>